<dbReference type="OrthoDB" id="4729597at2"/>
<accession>A0A8J3ADD2</accession>
<dbReference type="RefSeq" id="WP_130649460.1">
    <property type="nucleotide sequence ID" value="NZ_BMHA01000004.1"/>
</dbReference>
<proteinExistence type="predicted"/>
<sequence length="157" mass="17028">MRATGPARVGTPRLLFAVLLIAAPTQMLITRVLAEPYPALYQPSFASAPADGDVVVTTTPRVTVDYADGSVGHYDHVEVMAAAGVARIAVFDHAFRDDERAEAAQTRAWLRDRLAELGGGRTPTHAEIAWVRSEQGFGDPEPRPVAIDARRTYDFPS</sequence>
<protein>
    <submittedName>
        <fullName evidence="2">Uncharacterized protein</fullName>
    </submittedName>
</protein>
<comment type="caution">
    <text evidence="2">The sequence shown here is derived from an EMBL/GenBank/DDBJ whole genome shotgun (WGS) entry which is preliminary data.</text>
</comment>
<dbReference type="AlphaFoldDB" id="A0A8J3ADD2"/>
<evidence type="ECO:0000313" key="2">
    <source>
        <dbReference type="EMBL" id="GGI05182.1"/>
    </source>
</evidence>
<reference evidence="2" key="2">
    <citation type="submission" date="2020-09" db="EMBL/GenBank/DDBJ databases">
        <authorList>
            <person name="Sun Q."/>
            <person name="Zhou Y."/>
        </authorList>
    </citation>
    <scope>NUCLEOTIDE SEQUENCE</scope>
    <source>
        <strain evidence="2">CGMCC 1.14988</strain>
    </source>
</reference>
<evidence type="ECO:0000313" key="3">
    <source>
        <dbReference type="Proteomes" id="UP000650511"/>
    </source>
</evidence>
<feature type="compositionally biased region" description="Basic and acidic residues" evidence="1">
    <location>
        <begin position="148"/>
        <end position="157"/>
    </location>
</feature>
<gene>
    <name evidence="2" type="ORF">GCM10011354_12820</name>
</gene>
<name>A0A8J3ADD2_9ACTN</name>
<dbReference type="EMBL" id="BMHA01000004">
    <property type="protein sequence ID" value="GGI05182.1"/>
    <property type="molecule type" value="Genomic_DNA"/>
</dbReference>
<organism evidence="2 3">
    <name type="scientific">Egicoccus halophilus</name>
    <dbReference type="NCBI Taxonomy" id="1670830"/>
    <lineage>
        <taxon>Bacteria</taxon>
        <taxon>Bacillati</taxon>
        <taxon>Actinomycetota</taxon>
        <taxon>Nitriliruptoria</taxon>
        <taxon>Egicoccales</taxon>
        <taxon>Egicoccaceae</taxon>
        <taxon>Egicoccus</taxon>
    </lineage>
</organism>
<evidence type="ECO:0000256" key="1">
    <source>
        <dbReference type="SAM" id="MobiDB-lite"/>
    </source>
</evidence>
<feature type="region of interest" description="Disordered" evidence="1">
    <location>
        <begin position="135"/>
        <end position="157"/>
    </location>
</feature>
<keyword evidence="3" id="KW-1185">Reference proteome</keyword>
<dbReference type="Proteomes" id="UP000650511">
    <property type="component" value="Unassembled WGS sequence"/>
</dbReference>
<reference evidence="2" key="1">
    <citation type="journal article" date="2014" name="Int. J. Syst. Evol. Microbiol.">
        <title>Complete genome sequence of Corynebacterium casei LMG S-19264T (=DSM 44701T), isolated from a smear-ripened cheese.</title>
        <authorList>
            <consortium name="US DOE Joint Genome Institute (JGI-PGF)"/>
            <person name="Walter F."/>
            <person name="Albersmeier A."/>
            <person name="Kalinowski J."/>
            <person name="Ruckert C."/>
        </authorList>
    </citation>
    <scope>NUCLEOTIDE SEQUENCE</scope>
    <source>
        <strain evidence="2">CGMCC 1.14988</strain>
    </source>
</reference>